<evidence type="ECO:0000256" key="13">
    <source>
        <dbReference type="SAM" id="MobiDB-lite"/>
    </source>
</evidence>
<comment type="function">
    <text evidence="1 12">Required for activation of most nif operons, which are directly involved in nitrogen fixation.</text>
</comment>
<keyword evidence="9 12" id="KW-0010">Activator</keyword>
<evidence type="ECO:0000256" key="3">
    <source>
        <dbReference type="ARBA" id="ARBA00015308"/>
    </source>
</evidence>
<dbReference type="InterPro" id="IPR029016">
    <property type="entry name" value="GAF-like_dom_sf"/>
</dbReference>
<keyword evidence="6 12" id="KW-0902">Two-component regulatory system</keyword>
<dbReference type="EMBL" id="VSTH01000123">
    <property type="protein sequence ID" value="TYO62783.1"/>
    <property type="molecule type" value="Genomic_DNA"/>
</dbReference>
<keyword evidence="11 12" id="KW-0535">Nitrogen fixation</keyword>
<keyword evidence="10 12" id="KW-0804">Transcription</keyword>
<feature type="domain" description="Sigma-54 factor interaction" evidence="14">
    <location>
        <begin position="231"/>
        <end position="459"/>
    </location>
</feature>
<dbReference type="Gene3D" id="3.30.450.40">
    <property type="match status" value="1"/>
</dbReference>
<dbReference type="NCBIfam" id="TIGR01817">
    <property type="entry name" value="nifA"/>
    <property type="match status" value="1"/>
</dbReference>
<accession>A0A5S4YFJ1</accession>
<evidence type="ECO:0000256" key="10">
    <source>
        <dbReference type="ARBA" id="ARBA00023163"/>
    </source>
</evidence>
<dbReference type="CDD" id="cd00009">
    <property type="entry name" value="AAA"/>
    <property type="match status" value="1"/>
</dbReference>
<dbReference type="SMART" id="SM00382">
    <property type="entry name" value="AAA"/>
    <property type="match status" value="1"/>
</dbReference>
<dbReference type="SUPFAM" id="SSF55781">
    <property type="entry name" value="GAF domain-like"/>
    <property type="match status" value="1"/>
</dbReference>
<keyword evidence="16" id="KW-1185">Reference proteome</keyword>
<dbReference type="Gene3D" id="1.10.10.60">
    <property type="entry name" value="Homeodomain-like"/>
    <property type="match status" value="1"/>
</dbReference>
<dbReference type="InterPro" id="IPR010113">
    <property type="entry name" value="Nif-specific_regulatory_prot"/>
</dbReference>
<gene>
    <name evidence="15" type="primary">nifA</name>
    <name evidence="15" type="ORF">FXV83_30885</name>
</gene>
<dbReference type="InterPro" id="IPR003018">
    <property type="entry name" value="GAF"/>
</dbReference>
<evidence type="ECO:0000256" key="9">
    <source>
        <dbReference type="ARBA" id="ARBA00023159"/>
    </source>
</evidence>
<dbReference type="Pfam" id="PF02954">
    <property type="entry name" value="HTH_8"/>
    <property type="match status" value="1"/>
</dbReference>
<evidence type="ECO:0000313" key="15">
    <source>
        <dbReference type="EMBL" id="TYO62783.1"/>
    </source>
</evidence>
<evidence type="ECO:0000256" key="11">
    <source>
        <dbReference type="ARBA" id="ARBA00023231"/>
    </source>
</evidence>
<keyword evidence="7 12" id="KW-0805">Transcription regulation</keyword>
<keyword evidence="5" id="KW-0067">ATP-binding</keyword>
<evidence type="ECO:0000256" key="4">
    <source>
        <dbReference type="ARBA" id="ARBA00022741"/>
    </source>
</evidence>
<organism evidence="15 16">
    <name type="scientific">Bradyrhizobium hipponense</name>
    <dbReference type="NCBI Taxonomy" id="2605638"/>
    <lineage>
        <taxon>Bacteria</taxon>
        <taxon>Pseudomonadati</taxon>
        <taxon>Pseudomonadota</taxon>
        <taxon>Alphaproteobacteria</taxon>
        <taxon>Hyphomicrobiales</taxon>
        <taxon>Nitrobacteraceae</taxon>
        <taxon>Bradyrhizobium</taxon>
    </lineage>
</organism>
<dbReference type="InterPro" id="IPR002078">
    <property type="entry name" value="Sigma_54_int"/>
</dbReference>
<dbReference type="Pfam" id="PF00158">
    <property type="entry name" value="Sigma54_activat"/>
    <property type="match status" value="1"/>
</dbReference>
<dbReference type="Gene3D" id="1.10.8.60">
    <property type="match status" value="1"/>
</dbReference>
<dbReference type="GO" id="GO:0043565">
    <property type="term" value="F:sequence-specific DNA binding"/>
    <property type="evidence" value="ECO:0007669"/>
    <property type="project" value="InterPro"/>
</dbReference>
<dbReference type="PROSITE" id="PS00688">
    <property type="entry name" value="SIGMA54_INTERACT_3"/>
    <property type="match status" value="1"/>
</dbReference>
<dbReference type="InterPro" id="IPR025943">
    <property type="entry name" value="Sigma_54_int_dom_ATP-bd_2"/>
</dbReference>
<dbReference type="GO" id="GO:0000160">
    <property type="term" value="P:phosphorelay signal transduction system"/>
    <property type="evidence" value="ECO:0007669"/>
    <property type="project" value="UniProtKB-UniRule"/>
</dbReference>
<evidence type="ECO:0000256" key="2">
    <source>
        <dbReference type="ARBA" id="ARBA00011135"/>
    </source>
</evidence>
<evidence type="ECO:0000313" key="16">
    <source>
        <dbReference type="Proteomes" id="UP000324797"/>
    </source>
</evidence>
<dbReference type="InterPro" id="IPR058031">
    <property type="entry name" value="AAA_lid_NorR"/>
</dbReference>
<dbReference type="Pfam" id="PF01590">
    <property type="entry name" value="GAF"/>
    <property type="match status" value="1"/>
</dbReference>
<dbReference type="SMART" id="SM00065">
    <property type="entry name" value="GAF"/>
    <property type="match status" value="1"/>
</dbReference>
<dbReference type="InterPro" id="IPR025944">
    <property type="entry name" value="Sigma_54_int_dom_CS"/>
</dbReference>
<feature type="compositionally biased region" description="Polar residues" evidence="13">
    <location>
        <begin position="7"/>
        <end position="17"/>
    </location>
</feature>
<evidence type="ECO:0000259" key="14">
    <source>
        <dbReference type="PROSITE" id="PS50045"/>
    </source>
</evidence>
<dbReference type="PROSITE" id="PS00675">
    <property type="entry name" value="SIGMA54_INTERACT_1"/>
    <property type="match status" value="1"/>
</dbReference>
<dbReference type="PANTHER" id="PTHR32071:SF117">
    <property type="entry name" value="PTS-DEPENDENT DIHYDROXYACETONE KINASE OPERON REGULATORY PROTEIN-RELATED"/>
    <property type="match status" value="1"/>
</dbReference>
<dbReference type="Gene3D" id="3.40.50.300">
    <property type="entry name" value="P-loop containing nucleotide triphosphate hydrolases"/>
    <property type="match status" value="1"/>
</dbReference>
<reference evidence="15 16" key="1">
    <citation type="submission" date="2019-08" db="EMBL/GenBank/DDBJ databases">
        <title>Bradyrhizobium hipponensis sp. nov., a rhizobium isolated from a Lupinus angustifolius root nodule in Tunisia.</title>
        <authorList>
            <person name="Off K."/>
            <person name="Rejili M."/>
            <person name="Mars M."/>
            <person name="Brachmann A."/>
            <person name="Marin M."/>
        </authorList>
    </citation>
    <scope>NUCLEOTIDE SEQUENCE [LARGE SCALE GENOMIC DNA]</scope>
    <source>
        <strain evidence="16">aSej3</strain>
    </source>
</reference>
<evidence type="ECO:0000256" key="6">
    <source>
        <dbReference type="ARBA" id="ARBA00023012"/>
    </source>
</evidence>
<dbReference type="FunFam" id="3.40.50.300:FF:000006">
    <property type="entry name" value="DNA-binding transcriptional regulator NtrC"/>
    <property type="match status" value="1"/>
</dbReference>
<evidence type="ECO:0000256" key="12">
    <source>
        <dbReference type="RuleBase" id="RU368029"/>
    </source>
</evidence>
<dbReference type="SUPFAM" id="SSF52540">
    <property type="entry name" value="P-loop containing nucleoside triphosphate hydrolases"/>
    <property type="match status" value="1"/>
</dbReference>
<evidence type="ECO:0000256" key="8">
    <source>
        <dbReference type="ARBA" id="ARBA00023125"/>
    </source>
</evidence>
<dbReference type="Pfam" id="PF25601">
    <property type="entry name" value="AAA_lid_14"/>
    <property type="match status" value="1"/>
</dbReference>
<dbReference type="InterPro" id="IPR003593">
    <property type="entry name" value="AAA+_ATPase"/>
</dbReference>
<keyword evidence="8 12" id="KW-0238">DNA-binding</keyword>
<proteinExistence type="predicted"/>
<comment type="caution">
    <text evidence="15">The sequence shown here is derived from an EMBL/GenBank/DDBJ whole genome shotgun (WGS) entry which is preliminary data.</text>
</comment>
<name>A0A5S4YFJ1_9BRAD</name>
<dbReference type="RefSeq" id="WP_148743360.1">
    <property type="nucleotide sequence ID" value="NZ_VSTH01000123.1"/>
</dbReference>
<comment type="subunit">
    <text evidence="2 12">Interacts with sigma-54.</text>
</comment>
<dbReference type="AlphaFoldDB" id="A0A5S4YFJ1"/>
<dbReference type="Proteomes" id="UP000324797">
    <property type="component" value="Unassembled WGS sequence"/>
</dbReference>
<evidence type="ECO:0000256" key="5">
    <source>
        <dbReference type="ARBA" id="ARBA00022840"/>
    </source>
</evidence>
<dbReference type="GO" id="GO:0009399">
    <property type="term" value="P:nitrogen fixation"/>
    <property type="evidence" value="ECO:0007669"/>
    <property type="project" value="UniProtKB-UniRule"/>
</dbReference>
<dbReference type="GO" id="GO:0003700">
    <property type="term" value="F:DNA-binding transcription factor activity"/>
    <property type="evidence" value="ECO:0007669"/>
    <property type="project" value="UniProtKB-UniRule"/>
</dbReference>
<evidence type="ECO:0000256" key="1">
    <source>
        <dbReference type="ARBA" id="ARBA00002167"/>
    </source>
</evidence>
<sequence length="585" mass="64191">MLDSVSLRENPNSTSDADPSACIVPSQEKSLSAIFEIAHTLTGLSRLEAKLESVIERLPSLVQMRRGIVCLFDHDGVPEIIVDDDRSEGRDERCAVRLAHGAIDQIVTSGRPLIVKNVALHSAFSPSDVEMLDAAGNTRVAFIGVPIDIDEKVVGTLSIDRIADNGTCAQLEDDLHLLTMIASLVGQTAKLHCFFVRDRGRLMDEEFRLQKQLSELKPHGRERRKVQVDGIIGESPALRALLEKIEVIAKSNSTVLLRGESGTGKELVAKAIHERSARAKRPFIKLNCAALTETVLESELFGHEKGAFTGAFNARKGRFELADKGTLFLDEIGEISASFQAKLLRVLQEQEFERVGGNQTIKVDVRVIAATNKNLEEAVARKEFRADLYYRISVVPLLLPPLRERRTDIPLLAARFLKNFNNENGRALVFDSSAIEVLMSCGFPGNVRELENCVQRTATLAHGSSIVRDDFACCHGQCLSAMLWKCGPEETARQPSPTISLPARLSMPPTEAVTAVQPVSSELTPLGPPGRPVVGAAAKVTDRERVIAAMERSGWVQAKAARLLGLTPRQIGYALRRHGIEIKRF</sequence>
<dbReference type="GO" id="GO:0005524">
    <property type="term" value="F:ATP binding"/>
    <property type="evidence" value="ECO:0007669"/>
    <property type="project" value="UniProtKB-KW"/>
</dbReference>
<dbReference type="InterPro" id="IPR025662">
    <property type="entry name" value="Sigma_54_int_dom_ATP-bd_1"/>
</dbReference>
<dbReference type="PRINTS" id="PR01590">
    <property type="entry name" value="HTHFIS"/>
</dbReference>
<dbReference type="PANTHER" id="PTHR32071">
    <property type="entry name" value="TRANSCRIPTIONAL REGULATORY PROTEIN"/>
    <property type="match status" value="1"/>
</dbReference>
<dbReference type="PROSITE" id="PS50045">
    <property type="entry name" value="SIGMA54_INTERACT_4"/>
    <property type="match status" value="1"/>
</dbReference>
<evidence type="ECO:0000256" key="7">
    <source>
        <dbReference type="ARBA" id="ARBA00023015"/>
    </source>
</evidence>
<protein>
    <recommendedName>
        <fullName evidence="3 12">Nif-specific regulatory protein</fullName>
    </recommendedName>
</protein>
<dbReference type="InterPro" id="IPR002197">
    <property type="entry name" value="HTH_Fis"/>
</dbReference>
<keyword evidence="4" id="KW-0547">Nucleotide-binding</keyword>
<feature type="region of interest" description="Disordered" evidence="13">
    <location>
        <begin position="1"/>
        <end position="20"/>
    </location>
</feature>
<dbReference type="PROSITE" id="PS00676">
    <property type="entry name" value="SIGMA54_INTERACT_2"/>
    <property type="match status" value="1"/>
</dbReference>
<dbReference type="InterPro" id="IPR027417">
    <property type="entry name" value="P-loop_NTPase"/>
</dbReference>